<dbReference type="Proteomes" id="UP000663889">
    <property type="component" value="Unassembled WGS sequence"/>
</dbReference>
<evidence type="ECO:0000313" key="1">
    <source>
        <dbReference type="EMBL" id="CAF0835664.1"/>
    </source>
</evidence>
<dbReference type="EMBL" id="CAJNOO010001472">
    <property type="protein sequence ID" value="CAF1157990.1"/>
    <property type="molecule type" value="Genomic_DNA"/>
</dbReference>
<dbReference type="EMBL" id="CAJOBD010000052">
    <property type="protein sequence ID" value="CAF3554573.1"/>
    <property type="molecule type" value="Genomic_DNA"/>
</dbReference>
<evidence type="ECO:0000313" key="8">
    <source>
        <dbReference type="Proteomes" id="UP000663870"/>
    </source>
</evidence>
<evidence type="ECO:0000313" key="3">
    <source>
        <dbReference type="EMBL" id="CAF0977116.1"/>
    </source>
</evidence>
<evidence type="ECO:0000313" key="2">
    <source>
        <dbReference type="EMBL" id="CAF0946459.1"/>
    </source>
</evidence>
<name>A0A814CVI1_9BILA</name>
<dbReference type="EMBL" id="CAJNOU010000052">
    <property type="protein sequence ID" value="CAF0835664.1"/>
    <property type="molecule type" value="Genomic_DNA"/>
</dbReference>
<dbReference type="Proteomes" id="UP000663836">
    <property type="component" value="Unassembled WGS sequence"/>
</dbReference>
<dbReference type="EMBL" id="CAJOBE010008167">
    <property type="protein sequence ID" value="CAF4055352.1"/>
    <property type="molecule type" value="Genomic_DNA"/>
</dbReference>
<dbReference type="AlphaFoldDB" id="A0A814CVI1"/>
<evidence type="ECO:0000313" key="7">
    <source>
        <dbReference type="Proteomes" id="UP000663864"/>
    </source>
</evidence>
<dbReference type="EMBL" id="CAJNOT010000339">
    <property type="protein sequence ID" value="CAF0946459.1"/>
    <property type="molecule type" value="Genomic_DNA"/>
</dbReference>
<gene>
    <name evidence="6" type="ORF">FNK824_LOCUS28941</name>
    <name evidence="5" type="ORF">JBS370_LOCUS1523</name>
    <name evidence="3" type="ORF">JXQ802_LOCUS12983</name>
    <name evidence="4" type="ORF">RFH988_LOCUS22281</name>
    <name evidence="1" type="ORF">SEV965_LOCUS2344</name>
    <name evidence="2" type="ORF">ZHD862_LOCUS9760</name>
</gene>
<dbReference type="Proteomes" id="UP000663882">
    <property type="component" value="Unassembled WGS sequence"/>
</dbReference>
<protein>
    <submittedName>
        <fullName evidence="2">Uncharacterized protein</fullName>
    </submittedName>
</protein>
<organism evidence="2 7">
    <name type="scientific">Rotaria sordida</name>
    <dbReference type="NCBI Taxonomy" id="392033"/>
    <lineage>
        <taxon>Eukaryota</taxon>
        <taxon>Metazoa</taxon>
        <taxon>Spiralia</taxon>
        <taxon>Gnathifera</taxon>
        <taxon>Rotifera</taxon>
        <taxon>Eurotatoria</taxon>
        <taxon>Bdelloidea</taxon>
        <taxon>Philodinida</taxon>
        <taxon>Philodinidae</taxon>
        <taxon>Rotaria</taxon>
    </lineage>
</organism>
<accession>A0A814CVI1</accession>
<sequence length="305" mass="35535">MVKFVNNQEPWCNGIFNQSYPTTFGYESQDSPLDLSKNSKHFPFQRPMSIDESLTAAEDSCVKSHNIIDRQMAINYPYEAPQIITQPKSDWHYRSMKDLAKKHIPFLSGEGPQRTPIRIKVPERCCRTMYLCITVVTLDNQSHDSKVIVPPKTRARQDQLSHDNNLRCLDFDECNSTDYFDSITKRVYLQINPEEHKSHLKEVRIHMFNLYQNQMITKDIIEAKHLDLCRLAFSLCILENDKYMCISPPSFSSIIREKKSISRPRVSQAMNNQKNSYSQFLIDSLDYGSQDNKNDDSDHDFDCSQ</sequence>
<dbReference type="EMBL" id="CAJNOL010000273">
    <property type="protein sequence ID" value="CAF0977116.1"/>
    <property type="molecule type" value="Genomic_DNA"/>
</dbReference>
<dbReference type="Proteomes" id="UP000663870">
    <property type="component" value="Unassembled WGS sequence"/>
</dbReference>
<comment type="caution">
    <text evidence="2">The sequence shown here is derived from an EMBL/GenBank/DDBJ whole genome shotgun (WGS) entry which is preliminary data.</text>
</comment>
<evidence type="ECO:0000313" key="4">
    <source>
        <dbReference type="EMBL" id="CAF1157990.1"/>
    </source>
</evidence>
<reference evidence="2" key="1">
    <citation type="submission" date="2021-02" db="EMBL/GenBank/DDBJ databases">
        <authorList>
            <person name="Nowell W R."/>
        </authorList>
    </citation>
    <scope>NUCLEOTIDE SEQUENCE</scope>
</reference>
<dbReference type="Proteomes" id="UP000663874">
    <property type="component" value="Unassembled WGS sequence"/>
</dbReference>
<dbReference type="Proteomes" id="UP000663864">
    <property type="component" value="Unassembled WGS sequence"/>
</dbReference>
<evidence type="ECO:0000313" key="5">
    <source>
        <dbReference type="EMBL" id="CAF3554573.1"/>
    </source>
</evidence>
<dbReference type="OrthoDB" id="9985441at2759"/>
<proteinExistence type="predicted"/>
<keyword evidence="8" id="KW-1185">Reference proteome</keyword>
<evidence type="ECO:0000313" key="6">
    <source>
        <dbReference type="EMBL" id="CAF4055352.1"/>
    </source>
</evidence>